<gene>
    <name evidence="1" type="ORF">NRB56_69560</name>
</gene>
<evidence type="ECO:0000313" key="2">
    <source>
        <dbReference type="Proteomes" id="UP000431401"/>
    </source>
</evidence>
<dbReference type="Proteomes" id="UP000431401">
    <property type="component" value="Unassembled WGS sequence"/>
</dbReference>
<dbReference type="OrthoDB" id="4563569at2"/>
<dbReference type="NCBIfam" id="TIGR03930">
    <property type="entry name" value="WXG100_ESAT6"/>
    <property type="match status" value="1"/>
</dbReference>
<organism evidence="1 2">
    <name type="scientific">Nocardia aurantia</name>
    <dbReference type="NCBI Taxonomy" id="2585199"/>
    <lineage>
        <taxon>Bacteria</taxon>
        <taxon>Bacillati</taxon>
        <taxon>Actinomycetota</taxon>
        <taxon>Actinomycetes</taxon>
        <taxon>Mycobacteriales</taxon>
        <taxon>Nocardiaceae</taxon>
        <taxon>Nocardia</taxon>
    </lineage>
</organism>
<dbReference type="SUPFAM" id="SSF140453">
    <property type="entry name" value="EsxAB dimer-like"/>
    <property type="match status" value="1"/>
</dbReference>
<evidence type="ECO:0008006" key="3">
    <source>
        <dbReference type="Google" id="ProtNLM"/>
    </source>
</evidence>
<keyword evidence="2" id="KW-1185">Reference proteome</keyword>
<proteinExistence type="predicted"/>
<protein>
    <recommendedName>
        <fullName evidence="3">ESAT-6-like protein</fullName>
    </recommendedName>
</protein>
<dbReference type="InterPro" id="IPR010310">
    <property type="entry name" value="T7SS_ESAT-6-like"/>
</dbReference>
<sequence>MGGVEGGAPESDDSGARVEVVPDVVRAVGRSISQAGTELRSALEAVGSEVDSLLESGWSGPAATRFARGWTETRDSGAGILAALADLAETLDSAAGTYEQTEDALTTGISSLTL</sequence>
<dbReference type="InterPro" id="IPR036689">
    <property type="entry name" value="ESAT-6-like_sf"/>
</dbReference>
<accession>A0A7K0E0P1</accession>
<name>A0A7K0E0P1_9NOCA</name>
<comment type="caution">
    <text evidence="1">The sequence shown here is derived from an EMBL/GenBank/DDBJ whole genome shotgun (WGS) entry which is preliminary data.</text>
</comment>
<dbReference type="Pfam" id="PF06013">
    <property type="entry name" value="WXG100"/>
    <property type="match status" value="1"/>
</dbReference>
<evidence type="ECO:0000313" key="1">
    <source>
        <dbReference type="EMBL" id="MQY31347.1"/>
    </source>
</evidence>
<reference evidence="1 2" key="1">
    <citation type="submission" date="2019-10" db="EMBL/GenBank/DDBJ databases">
        <title>Nocardia macrotermitis sp. nov. and Nocardia aurantia sp. nov., isolated from the gut of fungus growing-termite Macrotermes natalensis.</title>
        <authorList>
            <person name="Benndorf R."/>
            <person name="Schwitalla J."/>
            <person name="Martin K."/>
            <person name="De Beer W."/>
            <person name="Kaster A.-K."/>
            <person name="Vollmers J."/>
            <person name="Poulsen M."/>
            <person name="Beemelmanns C."/>
        </authorList>
    </citation>
    <scope>NUCLEOTIDE SEQUENCE [LARGE SCALE GENOMIC DNA]</scope>
    <source>
        <strain evidence="1 2">RB56</strain>
    </source>
</reference>
<dbReference type="EMBL" id="WEGI01000018">
    <property type="protein sequence ID" value="MQY31347.1"/>
    <property type="molecule type" value="Genomic_DNA"/>
</dbReference>
<dbReference type="Gene3D" id="1.10.287.1060">
    <property type="entry name" value="ESAT-6-like"/>
    <property type="match status" value="1"/>
</dbReference>
<dbReference type="AlphaFoldDB" id="A0A7K0E0P1"/>